<dbReference type="PANTHER" id="PTHR33498:SF1">
    <property type="entry name" value="TRANSPOSASE FOR INSERTION SEQUENCE ELEMENT IS1557"/>
    <property type="match status" value="1"/>
</dbReference>
<dbReference type="PROSITE" id="PS50531">
    <property type="entry name" value="HTH_IS21"/>
    <property type="match status" value="1"/>
</dbReference>
<dbReference type="NCBIfam" id="NF033550">
    <property type="entry name" value="transpos_ISL3"/>
    <property type="match status" value="1"/>
</dbReference>
<dbReference type="InterPro" id="IPR029261">
    <property type="entry name" value="Transposase_Znf"/>
</dbReference>
<dbReference type="InterPro" id="IPR047951">
    <property type="entry name" value="Transpos_ISL3"/>
</dbReference>
<reference evidence="3 4" key="1">
    <citation type="submission" date="2020-08" db="EMBL/GenBank/DDBJ databases">
        <title>Streptomyces sp. PSKA01 genome sequencing and assembly.</title>
        <authorList>
            <person name="Mandal S."/>
            <person name="Maiti P.K."/>
            <person name="Das P."/>
        </authorList>
    </citation>
    <scope>NUCLEOTIDE SEQUENCE [LARGE SCALE GENOMIC DNA]</scope>
    <source>
        <strain evidence="3 4">PSKA01</strain>
    </source>
</reference>
<evidence type="ECO:0000259" key="2">
    <source>
        <dbReference type="PROSITE" id="PS50531"/>
    </source>
</evidence>
<protein>
    <submittedName>
        <fullName evidence="3">ISL3 family transposase</fullName>
    </submittedName>
</protein>
<feature type="compositionally biased region" description="Pro residues" evidence="1">
    <location>
        <begin position="250"/>
        <end position="262"/>
    </location>
</feature>
<comment type="caution">
    <text evidence="3">The sequence shown here is derived from an EMBL/GenBank/DDBJ whole genome shotgun (WGS) entry which is preliminary data.</text>
</comment>
<dbReference type="Pfam" id="PF01610">
    <property type="entry name" value="DDE_Tnp_ISL3"/>
    <property type="match status" value="1"/>
</dbReference>
<sequence>MSPHLDAVRVEQVWAEADTVHVAARTRELMVACPGCGRGSARAHSRYIRTLADVAVGGRPVLIGLSVRRLFCDSPSCGRRTFAEQVEGLTVRYQRRSPLLQHLVEMAGVLLAGRGGARLLQILKVPLSRTSVLFHLMRLPLPSAAAPRVPGVDDFALYADVYGTPLVDADTRLPIELWAGRDAEQLAGWLRTHPGVEVVCRDGSLVYRQGITDGAPDAVQVSDRFHLWQGLSKRVGDIAAAHRGRLPAAVPDPEPAPPPANPAGPSDQADTPARRHAKQLFEAVHAVTDTGRSLSAAARELGLNRRTVAKYARAATWQECVRRTRPRQPTSLDPYLEYLRQRWEEGEHTATVLHQEIVAKGYRGHYQRVKMAIAPLRRGLPIDTPRERPPSPRQVARWITTAPSRRGLHASEAVRRLLEHCPELDRTHDLVRQFAAMLDARDAAPLADWLEQLTAARLPALASLAKAIREDQPAVVQGITTPFNSGVNEGRITDLKLQKRIMAGRAGVPLLRHRVILTALLRRRYP</sequence>
<keyword evidence="4" id="KW-1185">Reference proteome</keyword>
<evidence type="ECO:0000313" key="3">
    <source>
        <dbReference type="EMBL" id="MBC2906900.1"/>
    </source>
</evidence>
<feature type="domain" description="HTH IS21-type" evidence="2">
    <location>
        <begin position="279"/>
        <end position="343"/>
    </location>
</feature>
<name>A0A7X1JA18_9ACTN</name>
<dbReference type="AlphaFoldDB" id="A0A7X1JA18"/>
<feature type="region of interest" description="Disordered" evidence="1">
    <location>
        <begin position="247"/>
        <end position="275"/>
    </location>
</feature>
<organism evidence="3 4">
    <name type="scientific">Streptomyces cupreus</name>
    <dbReference type="NCBI Taxonomy" id="2759956"/>
    <lineage>
        <taxon>Bacteria</taxon>
        <taxon>Bacillati</taxon>
        <taxon>Actinomycetota</taxon>
        <taxon>Actinomycetes</taxon>
        <taxon>Kitasatosporales</taxon>
        <taxon>Streptomycetaceae</taxon>
        <taxon>Streptomyces</taxon>
    </lineage>
</organism>
<dbReference type="PANTHER" id="PTHR33498">
    <property type="entry name" value="TRANSPOSASE FOR INSERTION SEQUENCE ELEMENT IS1557"/>
    <property type="match status" value="1"/>
</dbReference>
<dbReference type="InterPro" id="IPR017894">
    <property type="entry name" value="HTH_IS21_transposase_type"/>
</dbReference>
<accession>A0A7X1JA18</accession>
<dbReference type="Proteomes" id="UP000584670">
    <property type="component" value="Unassembled WGS sequence"/>
</dbReference>
<dbReference type="Pfam" id="PF14690">
    <property type="entry name" value="Zn_ribbon_ISL3"/>
    <property type="match status" value="1"/>
</dbReference>
<gene>
    <name evidence="3" type="ORF">H4N64_36360</name>
</gene>
<dbReference type="RefSeq" id="WP_186286862.1">
    <property type="nucleotide sequence ID" value="NZ_JACMSF010000061.1"/>
</dbReference>
<evidence type="ECO:0000256" key="1">
    <source>
        <dbReference type="SAM" id="MobiDB-lite"/>
    </source>
</evidence>
<dbReference type="InterPro" id="IPR002560">
    <property type="entry name" value="Transposase_DDE"/>
</dbReference>
<proteinExistence type="predicted"/>
<dbReference type="EMBL" id="JACMSF010000061">
    <property type="protein sequence ID" value="MBC2906900.1"/>
    <property type="molecule type" value="Genomic_DNA"/>
</dbReference>
<evidence type="ECO:0000313" key="4">
    <source>
        <dbReference type="Proteomes" id="UP000584670"/>
    </source>
</evidence>